<feature type="non-terminal residue" evidence="1">
    <location>
        <position position="1"/>
    </location>
</feature>
<accession>A0A9D1KAY2</accession>
<reference evidence="1" key="1">
    <citation type="submission" date="2020-10" db="EMBL/GenBank/DDBJ databases">
        <authorList>
            <person name="Gilroy R."/>
        </authorList>
    </citation>
    <scope>NUCLEOTIDE SEQUENCE</scope>
    <source>
        <strain evidence="1">CHK195-26880</strain>
    </source>
</reference>
<reference evidence="1" key="2">
    <citation type="journal article" date="2021" name="PeerJ">
        <title>Extensive microbial diversity within the chicken gut microbiome revealed by metagenomics and culture.</title>
        <authorList>
            <person name="Gilroy R."/>
            <person name="Ravi A."/>
            <person name="Getino M."/>
            <person name="Pursley I."/>
            <person name="Horton D.L."/>
            <person name="Alikhan N.F."/>
            <person name="Baker D."/>
            <person name="Gharbi K."/>
            <person name="Hall N."/>
            <person name="Watson M."/>
            <person name="Adriaenssens E.M."/>
            <person name="Foster-Nyarko E."/>
            <person name="Jarju S."/>
            <person name="Secka A."/>
            <person name="Antonio M."/>
            <person name="Oren A."/>
            <person name="Chaudhuri R.R."/>
            <person name="La Ragione R."/>
            <person name="Hildebrand F."/>
            <person name="Pallen M.J."/>
        </authorList>
    </citation>
    <scope>NUCLEOTIDE SEQUENCE</scope>
    <source>
        <strain evidence="1">CHK195-26880</strain>
    </source>
</reference>
<evidence type="ECO:0000313" key="1">
    <source>
        <dbReference type="EMBL" id="HIT37090.1"/>
    </source>
</evidence>
<gene>
    <name evidence="1" type="ORF">IAB59_01255</name>
</gene>
<dbReference type="Proteomes" id="UP000886833">
    <property type="component" value="Unassembled WGS sequence"/>
</dbReference>
<name>A0A9D1KAY2_9FIRM</name>
<comment type="caution">
    <text evidence="1">The sequence shown here is derived from an EMBL/GenBank/DDBJ whole genome shotgun (WGS) entry which is preliminary data.</text>
</comment>
<evidence type="ECO:0000313" key="2">
    <source>
        <dbReference type="Proteomes" id="UP000886833"/>
    </source>
</evidence>
<proteinExistence type="predicted"/>
<protein>
    <submittedName>
        <fullName evidence="1">Uncharacterized protein</fullName>
    </submittedName>
</protein>
<dbReference type="EMBL" id="DVKQ01000011">
    <property type="protein sequence ID" value="HIT37090.1"/>
    <property type="molecule type" value="Genomic_DNA"/>
</dbReference>
<dbReference type="AlphaFoldDB" id="A0A9D1KAY2"/>
<organism evidence="1 2">
    <name type="scientific">Candidatus Onthousia faecipullorum</name>
    <dbReference type="NCBI Taxonomy" id="2840887"/>
    <lineage>
        <taxon>Bacteria</taxon>
        <taxon>Bacillati</taxon>
        <taxon>Bacillota</taxon>
        <taxon>Bacilli</taxon>
        <taxon>Candidatus Onthousia</taxon>
    </lineage>
</organism>
<sequence>IRAGTLDLVLGEGNELTLEKQIPIEDEEGMSLDGFTFSLTNNGIAMIEDNITWYLGKIDNGSSYKLAKYTDTNMTGYTSTINSKVGLLRYGELMAGQFNRNVEKGETYNRTNLTIYYWTLTPYTSSYVWTIGRQSSPTAFSSSNSLNGIKPALNLKSNVIITGGGGTKENPFTLQLAS</sequence>